<dbReference type="EMBL" id="SRLO01000024">
    <property type="protein sequence ID" value="TNN84751.1"/>
    <property type="molecule type" value="Genomic_DNA"/>
</dbReference>
<comment type="caution">
    <text evidence="1">The sequence shown here is derived from an EMBL/GenBank/DDBJ whole genome shotgun (WGS) entry which is preliminary data.</text>
</comment>
<evidence type="ECO:0000313" key="1">
    <source>
        <dbReference type="EMBL" id="TNN84751.1"/>
    </source>
</evidence>
<protein>
    <submittedName>
        <fullName evidence="1">Uncharacterized protein</fullName>
    </submittedName>
</protein>
<proteinExistence type="predicted"/>
<reference evidence="1 2" key="1">
    <citation type="submission" date="2019-03" db="EMBL/GenBank/DDBJ databases">
        <title>First draft genome of Liparis tanakae, snailfish: a comprehensive survey of snailfish specific genes.</title>
        <authorList>
            <person name="Kim W."/>
            <person name="Song I."/>
            <person name="Jeong J.-H."/>
            <person name="Kim D."/>
            <person name="Kim S."/>
            <person name="Ryu S."/>
            <person name="Song J.Y."/>
            <person name="Lee S.K."/>
        </authorList>
    </citation>
    <scope>NUCLEOTIDE SEQUENCE [LARGE SCALE GENOMIC DNA]</scope>
    <source>
        <tissue evidence="1">Muscle</tissue>
    </source>
</reference>
<sequence>MDENITVIKPDMCCSLSSDKKLFIRSAWWLSENISERWEADVSPSTPTPLHGCLEDVSAHICAPADDLK</sequence>
<gene>
    <name evidence="1" type="ORF">EYF80_004796</name>
</gene>
<name>A0A4Z2J479_9TELE</name>
<organism evidence="1 2">
    <name type="scientific">Liparis tanakae</name>
    <name type="common">Tanaka's snailfish</name>
    <dbReference type="NCBI Taxonomy" id="230148"/>
    <lineage>
        <taxon>Eukaryota</taxon>
        <taxon>Metazoa</taxon>
        <taxon>Chordata</taxon>
        <taxon>Craniata</taxon>
        <taxon>Vertebrata</taxon>
        <taxon>Euteleostomi</taxon>
        <taxon>Actinopterygii</taxon>
        <taxon>Neopterygii</taxon>
        <taxon>Teleostei</taxon>
        <taxon>Neoteleostei</taxon>
        <taxon>Acanthomorphata</taxon>
        <taxon>Eupercaria</taxon>
        <taxon>Perciformes</taxon>
        <taxon>Cottioidei</taxon>
        <taxon>Cottales</taxon>
        <taxon>Liparidae</taxon>
        <taxon>Liparis</taxon>
    </lineage>
</organism>
<dbReference type="Proteomes" id="UP000314294">
    <property type="component" value="Unassembled WGS sequence"/>
</dbReference>
<keyword evidence="2" id="KW-1185">Reference proteome</keyword>
<evidence type="ECO:0000313" key="2">
    <source>
        <dbReference type="Proteomes" id="UP000314294"/>
    </source>
</evidence>
<accession>A0A4Z2J479</accession>
<dbReference type="AlphaFoldDB" id="A0A4Z2J479"/>